<name>A0A9D4QP63_DREPO</name>
<proteinExistence type="inferred from homology"/>
<dbReference type="PANTHER" id="PTHR10638">
    <property type="entry name" value="COPPER AMINE OXIDASE"/>
    <property type="match status" value="1"/>
</dbReference>
<dbReference type="Gene3D" id="3.10.450.40">
    <property type="match status" value="2"/>
</dbReference>
<keyword evidence="13" id="KW-1185">Reference proteome</keyword>
<reference evidence="12" key="2">
    <citation type="submission" date="2020-11" db="EMBL/GenBank/DDBJ databases">
        <authorList>
            <person name="McCartney M.A."/>
            <person name="Auch B."/>
            <person name="Kono T."/>
            <person name="Mallez S."/>
            <person name="Becker A."/>
            <person name="Gohl D.M."/>
            <person name="Silverstein K.A.T."/>
            <person name="Koren S."/>
            <person name="Bechman K.B."/>
            <person name="Herman A."/>
            <person name="Abrahante J.E."/>
            <person name="Garbe J."/>
        </authorList>
    </citation>
    <scope>NUCLEOTIDE SEQUENCE</scope>
    <source>
        <strain evidence="12">Duluth1</strain>
        <tissue evidence="12">Whole animal</tissue>
    </source>
</reference>
<dbReference type="GO" id="GO:0048038">
    <property type="term" value="F:quinone binding"/>
    <property type="evidence" value="ECO:0007669"/>
    <property type="project" value="InterPro"/>
</dbReference>
<dbReference type="InterPro" id="IPR036460">
    <property type="entry name" value="Cu_amine_oxidase_C_sf"/>
</dbReference>
<dbReference type="InterPro" id="IPR000269">
    <property type="entry name" value="Cu_amine_oxidase"/>
</dbReference>
<keyword evidence="3 6" id="KW-0801">TPQ</keyword>
<evidence type="ECO:0000256" key="7">
    <source>
        <dbReference type="PIRSR" id="PIRSR600269-51"/>
    </source>
</evidence>
<dbReference type="SUPFAM" id="SSF49998">
    <property type="entry name" value="Amine oxidase catalytic domain"/>
    <property type="match status" value="1"/>
</dbReference>
<comment type="caution">
    <text evidence="12">The sequence shown here is derived from an EMBL/GenBank/DDBJ whole genome shotgun (WGS) entry which is preliminary data.</text>
</comment>
<dbReference type="InterPro" id="IPR049948">
    <property type="entry name" value="Cu_Am_ox_TPQ-bd"/>
</dbReference>
<keyword evidence="9" id="KW-0472">Membrane</keyword>
<comment type="cofactor">
    <cofactor evidence="8">
        <name>Cu cation</name>
        <dbReference type="ChEBI" id="CHEBI:23378"/>
    </cofactor>
    <text evidence="8">Contains 1 topaquinone per subunit.</text>
</comment>
<dbReference type="EC" id="1.4.3.-" evidence="8"/>
<dbReference type="GO" id="GO:0005886">
    <property type="term" value="C:plasma membrane"/>
    <property type="evidence" value="ECO:0007669"/>
    <property type="project" value="TreeGrafter"/>
</dbReference>
<evidence type="ECO:0000256" key="8">
    <source>
        <dbReference type="RuleBase" id="RU000672"/>
    </source>
</evidence>
<dbReference type="Gene3D" id="2.70.98.20">
    <property type="entry name" value="Copper amine oxidase, catalytic domain"/>
    <property type="match status" value="1"/>
</dbReference>
<feature type="active site" description="Proton acceptor" evidence="6">
    <location>
        <position position="443"/>
    </location>
</feature>
<evidence type="ECO:0000313" key="13">
    <source>
        <dbReference type="Proteomes" id="UP000828390"/>
    </source>
</evidence>
<evidence type="ECO:0000256" key="1">
    <source>
        <dbReference type="ARBA" id="ARBA00007983"/>
    </source>
</evidence>
<evidence type="ECO:0000313" key="12">
    <source>
        <dbReference type="EMBL" id="KAH3837285.1"/>
    </source>
</evidence>
<dbReference type="InterPro" id="IPR015800">
    <property type="entry name" value="Cu_amine_oxidase_N2"/>
</dbReference>
<evidence type="ECO:0000256" key="3">
    <source>
        <dbReference type="ARBA" id="ARBA00022772"/>
    </source>
</evidence>
<dbReference type="GO" id="GO:0008131">
    <property type="term" value="F:primary methylamine oxidase activity"/>
    <property type="evidence" value="ECO:0007669"/>
    <property type="project" value="InterPro"/>
</dbReference>
<dbReference type="Pfam" id="PF01179">
    <property type="entry name" value="Cu_amine_oxid"/>
    <property type="match status" value="1"/>
</dbReference>
<evidence type="ECO:0000259" key="10">
    <source>
        <dbReference type="Pfam" id="PF01179"/>
    </source>
</evidence>
<keyword evidence="9" id="KW-0812">Transmembrane</keyword>
<evidence type="ECO:0000256" key="4">
    <source>
        <dbReference type="ARBA" id="ARBA00023002"/>
    </source>
</evidence>
<keyword evidence="2 8" id="KW-0479">Metal-binding</keyword>
<keyword evidence="5 8" id="KW-0186">Copper</keyword>
<organism evidence="12 13">
    <name type="scientific">Dreissena polymorpha</name>
    <name type="common">Zebra mussel</name>
    <name type="synonym">Mytilus polymorpha</name>
    <dbReference type="NCBI Taxonomy" id="45954"/>
    <lineage>
        <taxon>Eukaryota</taxon>
        <taxon>Metazoa</taxon>
        <taxon>Spiralia</taxon>
        <taxon>Lophotrochozoa</taxon>
        <taxon>Mollusca</taxon>
        <taxon>Bivalvia</taxon>
        <taxon>Autobranchia</taxon>
        <taxon>Heteroconchia</taxon>
        <taxon>Euheterodonta</taxon>
        <taxon>Imparidentia</taxon>
        <taxon>Neoheterodontei</taxon>
        <taxon>Myida</taxon>
        <taxon>Dreissenoidea</taxon>
        <taxon>Dreissenidae</taxon>
        <taxon>Dreissena</taxon>
    </lineage>
</organism>
<evidence type="ECO:0000259" key="11">
    <source>
        <dbReference type="Pfam" id="PF02727"/>
    </source>
</evidence>
<keyword evidence="4 8" id="KW-0560">Oxidoreductase</keyword>
<comment type="PTM">
    <text evidence="7 8">Topaquinone (TPQ) is generated by copper-dependent autoxidation of a specific tyrosyl residue.</text>
</comment>
<dbReference type="Pfam" id="PF02727">
    <property type="entry name" value="Cu_amine_oxidN2"/>
    <property type="match status" value="1"/>
</dbReference>
<sequence length="831" mass="96228">MSSHPPSRKSNNNVCLQVPNEKCGFEYEDDSVRSRGIWFVLTWLFGIICILLLATIVWMSAVDKTNDIRKDECIPHNDVISDVKSQERGKRSPELSLKFRKTNGSDVFEELTKDELDTIVRYLHSDPSLNLVAPNKPAVNTNYIHTIEMKMPYKDEVIAYLNGSIKKPERAATVFIFRGADDPPSVDEYKVGNINGKIYAHLVHTDRRHTHIPFIYRPFSTAEFFSIFRYILPQVTKQAGHVLKESYDALPMNCDKKCLKISMAPVSSTFIPEGKRKSWFWFQQDIEFASIRSLDFQFLVDTTSTNASNWIIEDVFYANQMFPNLTYFLEEYERGSINKTKIPFPSEEEQTWSTMKFRTPLVPDVPFRAPRQFEPDQRRFKITDNEIHYMDWKIHFRVSTTGGLHLMNIRFAGERIIYELSMQEVVVMYGGNNPYSKTMNYADGAGIYGTRHRGLLPGVDCPGHAEFVNNYLYSYNEGGGRMYENAFCVFEFNTHTPIRRHRAYGRSGALFGGLEGIVLVVRSIISVLNYDYVFDYIFYPVGAVEAKVSMTGYLGTTFYFPEDHLYGTRIHEHVSAPLHNHLFHFKVDMDIKGRQNRYETLNIKVRQEEDQWVQGRTVHQAYVVRELKETELSATYKYNFSSPKVHVFSNNNDISPLGNPRGYRIQIQKMAKQLLPEGYGFENAISWSRYQMAVTRYKPEEDRSSSLFTMWDAREPVVNFQKYLDDDDSLVDEDLVTWITLGTPHFPQTENLPTTTVVGTQLSFHILPFNYFDEDPSMRSRDAVRITPLNATRPLEGANVEQYGALENVQCVPWHKYPMELLKKNSTFLFS</sequence>
<comment type="similarity">
    <text evidence="1 8">Belongs to the copper/topaquinone oxidase family.</text>
</comment>
<dbReference type="SUPFAM" id="SSF54416">
    <property type="entry name" value="Amine oxidase N-terminal region"/>
    <property type="match status" value="2"/>
</dbReference>
<evidence type="ECO:0000256" key="5">
    <source>
        <dbReference type="ARBA" id="ARBA00023008"/>
    </source>
</evidence>
<keyword evidence="9" id="KW-1133">Transmembrane helix</keyword>
<feature type="domain" description="Copper amine oxidase catalytic" evidence="10">
    <location>
        <begin position="371"/>
        <end position="778"/>
    </location>
</feature>
<dbReference type="GO" id="GO:0005507">
    <property type="term" value="F:copper ion binding"/>
    <property type="evidence" value="ECO:0007669"/>
    <property type="project" value="InterPro"/>
</dbReference>
<dbReference type="AlphaFoldDB" id="A0A9D4QP63"/>
<dbReference type="Proteomes" id="UP000828390">
    <property type="component" value="Unassembled WGS sequence"/>
</dbReference>
<evidence type="ECO:0000256" key="2">
    <source>
        <dbReference type="ARBA" id="ARBA00022723"/>
    </source>
</evidence>
<protein>
    <recommendedName>
        <fullName evidence="8">Amine oxidase</fullName>
        <ecNumber evidence="8">1.4.3.-</ecNumber>
    </recommendedName>
</protein>
<evidence type="ECO:0000256" key="9">
    <source>
        <dbReference type="SAM" id="Phobius"/>
    </source>
</evidence>
<dbReference type="GO" id="GO:0009308">
    <property type="term" value="P:amine metabolic process"/>
    <property type="evidence" value="ECO:0007669"/>
    <property type="project" value="UniProtKB-UniRule"/>
</dbReference>
<dbReference type="PROSITE" id="PS01164">
    <property type="entry name" value="COPPER_AMINE_OXID_1"/>
    <property type="match status" value="1"/>
</dbReference>
<feature type="domain" description="Copper amine oxidase N2-terminal" evidence="11">
    <location>
        <begin position="115"/>
        <end position="196"/>
    </location>
</feature>
<feature type="transmembrane region" description="Helical" evidence="9">
    <location>
        <begin position="37"/>
        <end position="59"/>
    </location>
</feature>
<feature type="active site" description="Schiff-base intermediate with substrate; via topaquinone" evidence="6">
    <location>
        <position position="530"/>
    </location>
</feature>
<feature type="modified residue" description="2',4',5'-topaquinone" evidence="7">
    <location>
        <position position="530"/>
    </location>
</feature>
<reference evidence="12" key="1">
    <citation type="journal article" date="2019" name="bioRxiv">
        <title>The Genome of the Zebra Mussel, Dreissena polymorpha: A Resource for Invasive Species Research.</title>
        <authorList>
            <person name="McCartney M.A."/>
            <person name="Auch B."/>
            <person name="Kono T."/>
            <person name="Mallez S."/>
            <person name="Zhang Y."/>
            <person name="Obille A."/>
            <person name="Becker A."/>
            <person name="Abrahante J.E."/>
            <person name="Garbe J."/>
            <person name="Badalamenti J.P."/>
            <person name="Herman A."/>
            <person name="Mangelson H."/>
            <person name="Liachko I."/>
            <person name="Sullivan S."/>
            <person name="Sone E.D."/>
            <person name="Koren S."/>
            <person name="Silverstein K.A.T."/>
            <person name="Beckman K.B."/>
            <person name="Gohl D.M."/>
        </authorList>
    </citation>
    <scope>NUCLEOTIDE SEQUENCE</scope>
    <source>
        <strain evidence="12">Duluth1</strain>
        <tissue evidence="12">Whole animal</tissue>
    </source>
</reference>
<dbReference type="InterPro" id="IPR016182">
    <property type="entry name" value="Cu_amine_oxidase_N-reg"/>
</dbReference>
<evidence type="ECO:0000256" key="6">
    <source>
        <dbReference type="PIRSR" id="PIRSR600269-50"/>
    </source>
</evidence>
<accession>A0A9D4QP63</accession>
<dbReference type="EMBL" id="JAIWYP010000004">
    <property type="protein sequence ID" value="KAH3837285.1"/>
    <property type="molecule type" value="Genomic_DNA"/>
</dbReference>
<dbReference type="OrthoDB" id="5379943at2759"/>
<dbReference type="PRINTS" id="PR00766">
    <property type="entry name" value="CUDAOXIDASE"/>
</dbReference>
<dbReference type="PANTHER" id="PTHR10638:SF20">
    <property type="entry name" value="AMINE OXIDASE"/>
    <property type="match status" value="1"/>
</dbReference>
<dbReference type="InterPro" id="IPR015798">
    <property type="entry name" value="Cu_amine_oxidase_C"/>
</dbReference>
<gene>
    <name evidence="12" type="ORF">DPMN_110670</name>
</gene>